<evidence type="ECO:0000256" key="1">
    <source>
        <dbReference type="SAM" id="MobiDB-lite"/>
    </source>
</evidence>
<evidence type="ECO:0008006" key="5">
    <source>
        <dbReference type="Google" id="ProtNLM"/>
    </source>
</evidence>
<dbReference type="SUPFAM" id="SSF52540">
    <property type="entry name" value="P-loop containing nucleoside triphosphate hydrolases"/>
    <property type="match status" value="1"/>
</dbReference>
<keyword evidence="2" id="KW-1133">Transmembrane helix</keyword>
<feature type="compositionally biased region" description="Basic residues" evidence="1">
    <location>
        <begin position="653"/>
        <end position="662"/>
    </location>
</feature>
<protein>
    <recommendedName>
        <fullName evidence="5">Sulfotransferase domain-containing protein</fullName>
    </recommendedName>
</protein>
<keyword evidence="2" id="KW-0812">Transmembrane</keyword>
<evidence type="ECO:0000313" key="4">
    <source>
        <dbReference type="Proteomes" id="UP001530400"/>
    </source>
</evidence>
<dbReference type="AlphaFoldDB" id="A0ABD3PNZ1"/>
<accession>A0ABD3PNZ1</accession>
<evidence type="ECO:0000256" key="2">
    <source>
        <dbReference type="SAM" id="Phobius"/>
    </source>
</evidence>
<keyword evidence="4" id="KW-1185">Reference proteome</keyword>
<gene>
    <name evidence="3" type="ORF">ACHAWO_011670</name>
</gene>
<feature type="transmembrane region" description="Helical" evidence="2">
    <location>
        <begin position="54"/>
        <end position="74"/>
    </location>
</feature>
<name>A0ABD3PNZ1_9STRA</name>
<reference evidence="3 4" key="1">
    <citation type="submission" date="2024-10" db="EMBL/GenBank/DDBJ databases">
        <title>Updated reference genomes for cyclostephanoid diatoms.</title>
        <authorList>
            <person name="Roberts W.R."/>
            <person name="Alverson A.J."/>
        </authorList>
    </citation>
    <scope>NUCLEOTIDE SEQUENCE [LARGE SCALE GENOMIC DNA]</scope>
    <source>
        <strain evidence="3 4">AJA010-31</strain>
    </source>
</reference>
<dbReference type="EMBL" id="JALLPJ020000513">
    <property type="protein sequence ID" value="KAL3789864.1"/>
    <property type="molecule type" value="Genomic_DNA"/>
</dbReference>
<dbReference type="InterPro" id="IPR027417">
    <property type="entry name" value="P-loop_NTPase"/>
</dbReference>
<keyword evidence="2" id="KW-0472">Membrane</keyword>
<comment type="caution">
    <text evidence="3">The sequence shown here is derived from an EMBL/GenBank/DDBJ whole genome shotgun (WGS) entry which is preliminary data.</text>
</comment>
<feature type="region of interest" description="Disordered" evidence="1">
    <location>
        <begin position="638"/>
        <end position="662"/>
    </location>
</feature>
<sequence>MMNREHKLEEGMGALLLQNHGQVMKRCENERGTSTWPSPLLQSRTMRKLLRQRWIAVVLFLIGFLHLLIVHQTYQPNEYVNHETPFPFHASDADVDGLTMNPMLSPPTRVVVLGERESGVDHVVEVIDSAFQLDVSKHPHITRQTQLTEAELKHISSQTDILWIIVVRTPCEWAESMLQLKRDMCEKNNVLQNKGLKSCNVDQDSYNFQWDDWLDVGHDVEEIIPTEKGTTMKHQHIFEMRRQNLLILQQFMELIPRHVKIVRYGEFELNPNALVKDLEKEYNFTLNKDHIPITMNANSTPSLCMNYNKWKEAQNLIDWTVEGYFGHHSLDCHLCYGQADSIPNDVDAPSIIYLLGERNSGTTFVSDTLAEAFDPPNFMGSKLERFSSGIPVLLHKHMFRHDLLNETELTEIKARTDILWVLVVRSPCDWAEGMFRKPYHLCPPKNPERCGPDSDPNEKIWMNQNNVVGIQLLDFFTTFPWVDWAESVPFLRSSTHNEGDEEVSISKPSLDYSYENVFALRKHKLQIMKQVLDAVPKNVKLVRLKEIERAPEKFIQDVATEFNLPIRQGYKLQVPSVLTHSTACLTPEEWEAAEAQIDWELDGEFGFSPFDCRMCYGYTKSKRLYNRVMDSNKVKKLLKEQSGQEEHVPNKSAKSKKTKAQK</sequence>
<feature type="compositionally biased region" description="Basic and acidic residues" evidence="1">
    <location>
        <begin position="638"/>
        <end position="649"/>
    </location>
</feature>
<dbReference type="Proteomes" id="UP001530400">
    <property type="component" value="Unassembled WGS sequence"/>
</dbReference>
<evidence type="ECO:0000313" key="3">
    <source>
        <dbReference type="EMBL" id="KAL3789864.1"/>
    </source>
</evidence>
<proteinExistence type="predicted"/>
<organism evidence="3 4">
    <name type="scientific">Cyclotella atomus</name>
    <dbReference type="NCBI Taxonomy" id="382360"/>
    <lineage>
        <taxon>Eukaryota</taxon>
        <taxon>Sar</taxon>
        <taxon>Stramenopiles</taxon>
        <taxon>Ochrophyta</taxon>
        <taxon>Bacillariophyta</taxon>
        <taxon>Coscinodiscophyceae</taxon>
        <taxon>Thalassiosirophycidae</taxon>
        <taxon>Stephanodiscales</taxon>
        <taxon>Stephanodiscaceae</taxon>
        <taxon>Cyclotella</taxon>
    </lineage>
</organism>